<protein>
    <submittedName>
        <fullName evidence="2">Uncharacterized protein</fullName>
    </submittedName>
</protein>
<feature type="region of interest" description="Disordered" evidence="1">
    <location>
        <begin position="53"/>
        <end position="92"/>
    </location>
</feature>
<name>A0A849KTD2_9HYPH</name>
<dbReference type="EMBL" id="JABFCY010000037">
    <property type="protein sequence ID" value="NNU63623.1"/>
    <property type="molecule type" value="Genomic_DNA"/>
</dbReference>
<accession>A0A849KTD2</accession>
<reference evidence="2 3" key="1">
    <citation type="submission" date="2020-05" db="EMBL/GenBank/DDBJ databases">
        <title>Draft Genome Sequence of Ochrobactrum soli Isolated from Stable Fly Gut.</title>
        <authorList>
            <person name="Pileggi M.T."/>
            <person name="Vazhakkala L.J."/>
            <person name="Wong C.N."/>
        </authorList>
    </citation>
    <scope>NUCLEOTIDE SEQUENCE [LARGE SCALE GENOMIC DNA]</scope>
    <source>
        <strain evidence="2 3">MTP-C0764</strain>
    </source>
</reference>
<dbReference type="RefSeq" id="WP_171319952.1">
    <property type="nucleotide sequence ID" value="NZ_JABFCY010000037.1"/>
</dbReference>
<evidence type="ECO:0000313" key="3">
    <source>
        <dbReference type="Proteomes" id="UP000574931"/>
    </source>
</evidence>
<evidence type="ECO:0000313" key="2">
    <source>
        <dbReference type="EMBL" id="NNU63623.1"/>
    </source>
</evidence>
<organism evidence="2 3">
    <name type="scientific">Ochrobactrum soli</name>
    <dbReference type="NCBI Taxonomy" id="2448455"/>
    <lineage>
        <taxon>Bacteria</taxon>
        <taxon>Pseudomonadati</taxon>
        <taxon>Pseudomonadota</taxon>
        <taxon>Alphaproteobacteria</taxon>
        <taxon>Hyphomicrobiales</taxon>
        <taxon>Brucellaceae</taxon>
        <taxon>Brucella/Ochrobactrum group</taxon>
        <taxon>Ochrobactrum</taxon>
    </lineage>
</organism>
<dbReference type="AlphaFoldDB" id="A0A849KTD2"/>
<feature type="compositionally biased region" description="Polar residues" evidence="1">
    <location>
        <begin position="53"/>
        <end position="67"/>
    </location>
</feature>
<proteinExistence type="predicted"/>
<comment type="caution">
    <text evidence="2">The sequence shown here is derived from an EMBL/GenBank/DDBJ whole genome shotgun (WGS) entry which is preliminary data.</text>
</comment>
<evidence type="ECO:0000256" key="1">
    <source>
        <dbReference type="SAM" id="MobiDB-lite"/>
    </source>
</evidence>
<sequence length="92" mass="9580">MKKAVQTSSSSLKSTLRELKTHVEGYGDASASKSVREVIKAIQQAPVAKLDVSTTGNSKAAITSNKLPSAGRKSPKRVSLGEVASPASVNKK</sequence>
<gene>
    <name evidence="2" type="ORF">HKX02_25745</name>
</gene>
<dbReference type="Proteomes" id="UP000574931">
    <property type="component" value="Unassembled WGS sequence"/>
</dbReference>
<keyword evidence="3" id="KW-1185">Reference proteome</keyword>